<comment type="similarity">
    <text evidence="2 6">Belongs to the zinc-containing alcohol dehydrogenase family.</text>
</comment>
<dbReference type="Proteomes" id="UP000030377">
    <property type="component" value="Unassembled WGS sequence"/>
</dbReference>
<keyword evidence="3 6" id="KW-0479">Metal-binding</keyword>
<evidence type="ECO:0000256" key="2">
    <source>
        <dbReference type="ARBA" id="ARBA00008072"/>
    </source>
</evidence>
<dbReference type="GO" id="GO:0008270">
    <property type="term" value="F:zinc ion binding"/>
    <property type="evidence" value="ECO:0007669"/>
    <property type="project" value="InterPro"/>
</dbReference>
<dbReference type="InterPro" id="IPR011032">
    <property type="entry name" value="GroES-like_sf"/>
</dbReference>
<accession>A0A0A3Y6T9</accession>
<dbReference type="PROSITE" id="PS00059">
    <property type="entry name" value="ADH_ZINC"/>
    <property type="match status" value="1"/>
</dbReference>
<dbReference type="STRING" id="375.BKD09_RS11905"/>
<dbReference type="RefSeq" id="WP_028147136.1">
    <property type="nucleotide sequence ID" value="NZ_JALJYT010000001.1"/>
</dbReference>
<protein>
    <submittedName>
        <fullName evidence="8">Phosphoesterase</fullName>
    </submittedName>
</protein>
<evidence type="ECO:0000256" key="4">
    <source>
        <dbReference type="ARBA" id="ARBA00022833"/>
    </source>
</evidence>
<dbReference type="InterPro" id="IPR002328">
    <property type="entry name" value="ADH_Zn_CS"/>
</dbReference>
<reference evidence="8 9" key="1">
    <citation type="submission" date="2014-09" db="EMBL/GenBank/DDBJ databases">
        <title>Draft genome of Bradyrhizobium japonicum Is-34.</title>
        <authorList>
            <person name="Tsurumaru H."/>
            <person name="Yamakawa T."/>
            <person name="Hashimoto S."/>
            <person name="Okizaki K."/>
            <person name="Kanesaki Y."/>
            <person name="Yoshikawa H."/>
            <person name="Yajima S."/>
        </authorList>
    </citation>
    <scope>NUCLEOTIDE SEQUENCE [LARGE SCALE GENOMIC DNA]</scope>
    <source>
        <strain evidence="8 9">Is-34</strain>
    </source>
</reference>
<evidence type="ECO:0000256" key="6">
    <source>
        <dbReference type="RuleBase" id="RU361277"/>
    </source>
</evidence>
<comment type="cofactor">
    <cofactor evidence="1 6">
        <name>Zn(2+)</name>
        <dbReference type="ChEBI" id="CHEBI:29105"/>
    </cofactor>
</comment>
<proteinExistence type="inferred from homology"/>
<dbReference type="eggNOG" id="COG1063">
    <property type="taxonomic scope" value="Bacteria"/>
</dbReference>
<sequence>MTSTALAATLFGPEDLRMIEHPLDRLADGMVRIRFGAGGICGSDMHYFRHARTGDFVVKSPLVLGHEISGEVVEIAGSAANLKVGDRVAVNPSRWCGHCVACREGRPNLCENIYFMGSASKTPHMQGGFANYFDAVPAQCVKIPDHVSYQAAALAEPLAVCLHAVARAGNIEGKRGIIFGAGPIGLLTMLAAHRAGMADITVADIAPAPLAFATRLGASHVENVSAGEEGLKAQAASRPYDVAFEVSGTAAGLASAIGIVRRGGIVVQIGNLPGGQIPTPSNAVMAKEIDLRGSFRFGFEFMTAVELIGAGSVDVLSLVTAERPLSTAPDALRLALDRSQSVKVVLTAN</sequence>
<dbReference type="InterPro" id="IPR020843">
    <property type="entry name" value="ER"/>
</dbReference>
<dbReference type="SUPFAM" id="SSF50129">
    <property type="entry name" value="GroES-like"/>
    <property type="match status" value="1"/>
</dbReference>
<gene>
    <name evidence="8" type="ORF">MA20_00515</name>
</gene>
<dbReference type="InterPro" id="IPR013154">
    <property type="entry name" value="ADH-like_N"/>
</dbReference>
<dbReference type="Pfam" id="PF08240">
    <property type="entry name" value="ADH_N"/>
    <property type="match status" value="1"/>
</dbReference>
<dbReference type="PANTHER" id="PTHR43161:SF9">
    <property type="entry name" value="SORBITOL DEHYDROGENASE"/>
    <property type="match status" value="1"/>
</dbReference>
<dbReference type="Pfam" id="PF00107">
    <property type="entry name" value="ADH_zinc_N"/>
    <property type="match status" value="1"/>
</dbReference>
<evidence type="ECO:0000256" key="1">
    <source>
        <dbReference type="ARBA" id="ARBA00001947"/>
    </source>
</evidence>
<dbReference type="SUPFAM" id="SSF51735">
    <property type="entry name" value="NAD(P)-binding Rossmann-fold domains"/>
    <property type="match status" value="1"/>
</dbReference>
<dbReference type="AlphaFoldDB" id="A0A0A3Y6T9"/>
<dbReference type="PANTHER" id="PTHR43161">
    <property type="entry name" value="SORBITOL DEHYDROGENASE"/>
    <property type="match status" value="1"/>
</dbReference>
<dbReference type="Gene3D" id="3.90.180.10">
    <property type="entry name" value="Medium-chain alcohol dehydrogenases, catalytic domain"/>
    <property type="match status" value="1"/>
</dbReference>
<comment type="caution">
    <text evidence="8">The sequence shown here is derived from an EMBL/GenBank/DDBJ whole genome shotgun (WGS) entry which is preliminary data.</text>
</comment>
<keyword evidence="4 6" id="KW-0862">Zinc</keyword>
<dbReference type="InterPro" id="IPR036291">
    <property type="entry name" value="NAD(P)-bd_dom_sf"/>
</dbReference>
<dbReference type="SMART" id="SM00829">
    <property type="entry name" value="PKS_ER"/>
    <property type="match status" value="1"/>
</dbReference>
<organism evidence="8 9">
    <name type="scientific">Bradyrhizobium japonicum</name>
    <dbReference type="NCBI Taxonomy" id="375"/>
    <lineage>
        <taxon>Bacteria</taxon>
        <taxon>Pseudomonadati</taxon>
        <taxon>Pseudomonadota</taxon>
        <taxon>Alphaproteobacteria</taxon>
        <taxon>Hyphomicrobiales</taxon>
        <taxon>Nitrobacteraceae</taxon>
        <taxon>Bradyrhizobium</taxon>
    </lineage>
</organism>
<feature type="domain" description="Enoyl reductase (ER)" evidence="7">
    <location>
        <begin position="12"/>
        <end position="346"/>
    </location>
</feature>
<dbReference type="Gene3D" id="3.40.50.720">
    <property type="entry name" value="NAD(P)-binding Rossmann-like Domain"/>
    <property type="match status" value="1"/>
</dbReference>
<dbReference type="CDD" id="cd08232">
    <property type="entry name" value="idonate-5-DH"/>
    <property type="match status" value="1"/>
</dbReference>
<keyword evidence="5" id="KW-0560">Oxidoreductase</keyword>
<dbReference type="InterPro" id="IPR013149">
    <property type="entry name" value="ADH-like_C"/>
</dbReference>
<name>A0A0A3Y6T9_BRAJP</name>
<evidence type="ECO:0000256" key="3">
    <source>
        <dbReference type="ARBA" id="ARBA00022723"/>
    </source>
</evidence>
<dbReference type="EMBL" id="JRPN01000001">
    <property type="protein sequence ID" value="KGT81274.1"/>
    <property type="molecule type" value="Genomic_DNA"/>
</dbReference>
<evidence type="ECO:0000256" key="5">
    <source>
        <dbReference type="ARBA" id="ARBA00023002"/>
    </source>
</evidence>
<evidence type="ECO:0000313" key="9">
    <source>
        <dbReference type="Proteomes" id="UP000030377"/>
    </source>
</evidence>
<evidence type="ECO:0000313" key="8">
    <source>
        <dbReference type="EMBL" id="KGT81274.1"/>
    </source>
</evidence>
<dbReference type="GO" id="GO:0016616">
    <property type="term" value="F:oxidoreductase activity, acting on the CH-OH group of donors, NAD or NADP as acceptor"/>
    <property type="evidence" value="ECO:0007669"/>
    <property type="project" value="UniProtKB-ARBA"/>
</dbReference>
<evidence type="ECO:0000259" key="7">
    <source>
        <dbReference type="SMART" id="SM00829"/>
    </source>
</evidence>